<accession>A0ABS4B033</accession>
<feature type="compositionally biased region" description="Low complexity" evidence="1">
    <location>
        <begin position="86"/>
        <end position="100"/>
    </location>
</feature>
<name>A0ABS4B033_9PROT</name>
<keyword evidence="2" id="KW-0732">Signal</keyword>
<feature type="signal peptide" evidence="2">
    <location>
        <begin position="1"/>
        <end position="20"/>
    </location>
</feature>
<dbReference type="RefSeq" id="WP_432761240.1">
    <property type="nucleotide sequence ID" value="NZ_JAGIYZ010000023.1"/>
</dbReference>
<evidence type="ECO:0000256" key="2">
    <source>
        <dbReference type="SAM" id="SignalP"/>
    </source>
</evidence>
<feature type="chain" id="PRO_5047447742" description="YbgF trimerisation domain-containing protein" evidence="2">
    <location>
        <begin position="21"/>
        <end position="100"/>
    </location>
</feature>
<keyword evidence="4" id="KW-1185">Reference proteome</keyword>
<feature type="region of interest" description="Disordered" evidence="1">
    <location>
        <begin position="74"/>
        <end position="100"/>
    </location>
</feature>
<gene>
    <name evidence="3" type="ORF">J5Y09_19805</name>
</gene>
<comment type="caution">
    <text evidence="3">The sequence shown here is derived from an EMBL/GenBank/DDBJ whole genome shotgun (WGS) entry which is preliminary data.</text>
</comment>
<dbReference type="Proteomes" id="UP000680815">
    <property type="component" value="Unassembled WGS sequence"/>
</dbReference>
<feature type="non-terminal residue" evidence="3">
    <location>
        <position position="100"/>
    </location>
</feature>
<dbReference type="EMBL" id="JAGIYZ010000023">
    <property type="protein sequence ID" value="MBP0466182.1"/>
    <property type="molecule type" value="Genomic_DNA"/>
</dbReference>
<proteinExistence type="predicted"/>
<evidence type="ECO:0000256" key="1">
    <source>
        <dbReference type="SAM" id="MobiDB-lite"/>
    </source>
</evidence>
<organism evidence="3 4">
    <name type="scientific">Roseomonas nitratireducens</name>
    <dbReference type="NCBI Taxonomy" id="2820810"/>
    <lineage>
        <taxon>Bacteria</taxon>
        <taxon>Pseudomonadati</taxon>
        <taxon>Pseudomonadota</taxon>
        <taxon>Alphaproteobacteria</taxon>
        <taxon>Acetobacterales</taxon>
        <taxon>Roseomonadaceae</taxon>
        <taxon>Roseomonas</taxon>
    </lineage>
</organism>
<evidence type="ECO:0008006" key="5">
    <source>
        <dbReference type="Google" id="ProtNLM"/>
    </source>
</evidence>
<reference evidence="3 4" key="1">
    <citation type="submission" date="2021-03" db="EMBL/GenBank/DDBJ databases">
        <authorList>
            <person name="So Y."/>
        </authorList>
    </citation>
    <scope>NUCLEOTIDE SEQUENCE [LARGE SCALE GENOMIC DNA]</scope>
    <source>
        <strain evidence="3 4">PWR1</strain>
    </source>
</reference>
<sequence>MTGKARVAARLGAAMILSGAASLTPSDAAAQSAEELRAIREMLDRQQRQLQDQANRIARQERLIEQQSRELATLRGQPAGAPPPARAARAPAAAPVVTPA</sequence>
<protein>
    <recommendedName>
        <fullName evidence="5">YbgF trimerisation domain-containing protein</fullName>
    </recommendedName>
</protein>
<evidence type="ECO:0000313" key="4">
    <source>
        <dbReference type="Proteomes" id="UP000680815"/>
    </source>
</evidence>
<evidence type="ECO:0000313" key="3">
    <source>
        <dbReference type="EMBL" id="MBP0466182.1"/>
    </source>
</evidence>